<organism evidence="1 2">
    <name type="scientific">Paramuricea clavata</name>
    <name type="common">Red gorgonian</name>
    <name type="synonym">Violescent sea-whip</name>
    <dbReference type="NCBI Taxonomy" id="317549"/>
    <lineage>
        <taxon>Eukaryota</taxon>
        <taxon>Metazoa</taxon>
        <taxon>Cnidaria</taxon>
        <taxon>Anthozoa</taxon>
        <taxon>Octocorallia</taxon>
        <taxon>Malacalcyonacea</taxon>
        <taxon>Plexauridae</taxon>
        <taxon>Paramuricea</taxon>
    </lineage>
</organism>
<dbReference type="EMBL" id="CACRXK020014659">
    <property type="protein sequence ID" value="CAB4027199.1"/>
    <property type="molecule type" value="Genomic_DNA"/>
</dbReference>
<proteinExistence type="predicted"/>
<name>A0A6S7L402_PARCT</name>
<accession>A0A6S7L402</accession>
<evidence type="ECO:0000313" key="1">
    <source>
        <dbReference type="EMBL" id="CAB4027199.1"/>
    </source>
</evidence>
<gene>
    <name evidence="1" type="ORF">PACLA_8A082060</name>
</gene>
<protein>
    <submittedName>
        <fullName evidence="1">Uncharacterized protein</fullName>
    </submittedName>
</protein>
<sequence length="108" mass="12334">MGGVESKQRGNCSLFAYGNVKAAKLLTSEDPYDLMQGEVGVSGEIMKYLQQLENKMETKFEVLFNDMKTLKVTTELTSKIRAVRTLNETLTFEEENYAQKRKLTTNRI</sequence>
<dbReference type="AlphaFoldDB" id="A0A6S7L402"/>
<keyword evidence="2" id="KW-1185">Reference proteome</keyword>
<comment type="caution">
    <text evidence="1">The sequence shown here is derived from an EMBL/GenBank/DDBJ whole genome shotgun (WGS) entry which is preliminary data.</text>
</comment>
<evidence type="ECO:0000313" key="2">
    <source>
        <dbReference type="Proteomes" id="UP001152795"/>
    </source>
</evidence>
<dbReference type="Proteomes" id="UP001152795">
    <property type="component" value="Unassembled WGS sequence"/>
</dbReference>
<reference evidence="1" key="1">
    <citation type="submission" date="2020-04" db="EMBL/GenBank/DDBJ databases">
        <authorList>
            <person name="Alioto T."/>
            <person name="Alioto T."/>
            <person name="Gomez Garrido J."/>
        </authorList>
    </citation>
    <scope>NUCLEOTIDE SEQUENCE</scope>
    <source>
        <strain evidence="1">A484AB</strain>
    </source>
</reference>